<dbReference type="VEuPathDB" id="VectorBase:ISCI022734"/>
<dbReference type="EnsemblMetazoa" id="ISCW022734-RA">
    <property type="protein sequence ID" value="ISCW022734-PA"/>
    <property type="gene ID" value="ISCW022734"/>
</dbReference>
<dbReference type="InParanoid" id="B7QDP0"/>
<dbReference type="EMBL" id="DS915052">
    <property type="protein sequence ID" value="EEC16962.1"/>
    <property type="molecule type" value="Genomic_DNA"/>
</dbReference>
<evidence type="ECO:0000313" key="3">
    <source>
        <dbReference type="Proteomes" id="UP000001555"/>
    </source>
</evidence>
<dbReference type="Proteomes" id="UP000001555">
    <property type="component" value="Unassembled WGS sequence"/>
</dbReference>
<sequence length="174" mass="18665">MGTTVAEAVVPSEVLAEEEGLGNVKDLTELEGEEPVVLFEVLVEEEGMGKARGSDLVLGRAVVDAAELAVVQVVVVEVGEDLLAGLGTLLLKKVLHLMDAMVSDVAFSVSMDIRVYQEIRENRGLYLAVVEAEVVETERVPAQLEFVAVGEQVRVPGEVLAVKEGKQVLEEDLV</sequence>
<evidence type="ECO:0000313" key="1">
    <source>
        <dbReference type="EMBL" id="EEC16962.1"/>
    </source>
</evidence>
<keyword evidence="3" id="KW-1185">Reference proteome</keyword>
<reference evidence="2" key="2">
    <citation type="submission" date="2020-05" db="UniProtKB">
        <authorList>
            <consortium name="EnsemblMetazoa"/>
        </authorList>
    </citation>
    <scope>IDENTIFICATION</scope>
    <source>
        <strain evidence="2">wikel</strain>
    </source>
</reference>
<name>B7QDP0_IXOSC</name>
<dbReference type="PaxDb" id="6945-B7QDP0"/>
<dbReference type="VEuPathDB" id="VectorBase:ISCW022734"/>
<reference evidence="1 3" key="1">
    <citation type="submission" date="2008-03" db="EMBL/GenBank/DDBJ databases">
        <title>Annotation of Ixodes scapularis.</title>
        <authorList>
            <consortium name="Ixodes scapularis Genome Project Consortium"/>
            <person name="Caler E."/>
            <person name="Hannick L.I."/>
            <person name="Bidwell S."/>
            <person name="Joardar V."/>
            <person name="Thiagarajan M."/>
            <person name="Amedeo P."/>
            <person name="Galinsky K.J."/>
            <person name="Schobel S."/>
            <person name="Inman J."/>
            <person name="Hostetler J."/>
            <person name="Miller J."/>
            <person name="Hammond M."/>
            <person name="Megy K."/>
            <person name="Lawson D."/>
            <person name="Kodira C."/>
            <person name="Sutton G."/>
            <person name="Meyer J."/>
            <person name="Hill C.A."/>
            <person name="Birren B."/>
            <person name="Nene V."/>
            <person name="Collins F."/>
            <person name="Alarcon-Chaidez F."/>
            <person name="Wikel S."/>
            <person name="Strausberg R."/>
        </authorList>
    </citation>
    <scope>NUCLEOTIDE SEQUENCE [LARGE SCALE GENOMIC DNA]</scope>
    <source>
        <strain evidence="3">Wikel</strain>
        <strain evidence="1">Wikel colony</strain>
    </source>
</reference>
<evidence type="ECO:0000313" key="2">
    <source>
        <dbReference type="EnsemblMetazoa" id="ISCW022734-PA"/>
    </source>
</evidence>
<dbReference type="EMBL" id="ABJB010314380">
    <property type="status" value="NOT_ANNOTATED_CDS"/>
    <property type="molecule type" value="Genomic_DNA"/>
</dbReference>
<gene>
    <name evidence="1" type="ORF">IscW_ISCW022734</name>
</gene>
<dbReference type="HOGENOM" id="CLU_1541825_0_0_1"/>
<accession>B7QDP0</accession>
<organism>
    <name type="scientific">Ixodes scapularis</name>
    <name type="common">Black-legged tick</name>
    <name type="synonym">Deer tick</name>
    <dbReference type="NCBI Taxonomy" id="6945"/>
    <lineage>
        <taxon>Eukaryota</taxon>
        <taxon>Metazoa</taxon>
        <taxon>Ecdysozoa</taxon>
        <taxon>Arthropoda</taxon>
        <taxon>Chelicerata</taxon>
        <taxon>Arachnida</taxon>
        <taxon>Acari</taxon>
        <taxon>Parasitiformes</taxon>
        <taxon>Ixodida</taxon>
        <taxon>Ixodoidea</taxon>
        <taxon>Ixodidae</taxon>
        <taxon>Ixodinae</taxon>
        <taxon>Ixodes</taxon>
    </lineage>
</organism>
<protein>
    <submittedName>
        <fullName evidence="1 2">Uncharacterized protein</fullName>
    </submittedName>
</protein>
<dbReference type="AlphaFoldDB" id="B7QDP0"/>
<proteinExistence type="predicted"/>